<keyword evidence="6" id="KW-0175">Coiled coil</keyword>
<proteinExistence type="predicted"/>
<evidence type="ECO:0000313" key="8">
    <source>
        <dbReference type="Proteomes" id="UP001652620"/>
    </source>
</evidence>
<keyword evidence="3" id="KW-0238">DNA-binding</keyword>
<keyword evidence="8" id="KW-1185">Reference proteome</keyword>
<dbReference type="InterPro" id="IPR046347">
    <property type="entry name" value="bZIP_sf"/>
</dbReference>
<dbReference type="GO" id="GO:0005634">
    <property type="term" value="C:nucleus"/>
    <property type="evidence" value="ECO:0007669"/>
    <property type="project" value="UniProtKB-SubCell"/>
</dbReference>
<evidence type="ECO:0000259" key="7">
    <source>
        <dbReference type="PROSITE" id="PS50217"/>
    </source>
</evidence>
<dbReference type="PANTHER" id="PTHR11988:SF55">
    <property type="entry name" value="BZIP DOMAIN-CONTAINING PROTEIN"/>
    <property type="match status" value="1"/>
</dbReference>
<feature type="domain" description="BZIP" evidence="7">
    <location>
        <begin position="208"/>
        <end position="268"/>
    </location>
</feature>
<dbReference type="Gene3D" id="1.20.5.170">
    <property type="match status" value="1"/>
</dbReference>
<dbReference type="GO" id="GO:0000981">
    <property type="term" value="F:DNA-binding transcription factor activity, RNA polymerase II-specific"/>
    <property type="evidence" value="ECO:0007669"/>
    <property type="project" value="TreeGrafter"/>
</dbReference>
<dbReference type="Pfam" id="PF07716">
    <property type="entry name" value="bZIP_2"/>
    <property type="match status" value="1"/>
</dbReference>
<dbReference type="PROSITE" id="PS50217">
    <property type="entry name" value="BZIP"/>
    <property type="match status" value="1"/>
</dbReference>
<feature type="coiled-coil region" evidence="6">
    <location>
        <begin position="240"/>
        <end position="267"/>
    </location>
</feature>
<dbReference type="CDD" id="cd14695">
    <property type="entry name" value="bZIP_HLF"/>
    <property type="match status" value="1"/>
</dbReference>
<reference evidence="9" key="1">
    <citation type="submission" date="2025-08" db="UniProtKB">
        <authorList>
            <consortium name="RefSeq"/>
        </authorList>
    </citation>
    <scope>IDENTIFICATION</scope>
    <source>
        <tissue evidence="9">Adult</tissue>
    </source>
</reference>
<dbReference type="Proteomes" id="UP001652620">
    <property type="component" value="Chromosome 3"/>
</dbReference>
<evidence type="ECO:0000256" key="5">
    <source>
        <dbReference type="ARBA" id="ARBA00023242"/>
    </source>
</evidence>
<dbReference type="PANTHER" id="PTHR11988">
    <property type="entry name" value="THYROTROPH EMBRYONIC FACTOR RELATED"/>
    <property type="match status" value="1"/>
</dbReference>
<sequence length="290" mass="32150">MCNTSLQHNGFNNTVDPLSFSTLHLLRTCNRLMLPNTDAQSYYNMTKNIGEVNVEEAISSSMPPKSPLLDIIEPLSMADSTDSLDVETHIDNRKYDDNEQSRKIQASSLTATIDHEISTIPTTTTQALCSNPNMSLPLPTLGLLPIAGGALTANKPTLPAFEYISPTNHTLSIGDFPLMELNRVGVFPAFLHRRSRGEKRPIPDEQKDEKYYERRKRNNEAAKKSRDARKIREDRIAFRAALLEQENSILRAQVMALRDELQTMRRLVGSSSTTATAAVLGAGGRGLIAL</sequence>
<dbReference type="AlphaFoldDB" id="A0A6I9URL3"/>
<keyword evidence="5" id="KW-0539">Nucleus</keyword>
<dbReference type="InterPro" id="IPR040223">
    <property type="entry name" value="PAR_bZIP"/>
</dbReference>
<evidence type="ECO:0000256" key="6">
    <source>
        <dbReference type="SAM" id="Coils"/>
    </source>
</evidence>
<organism evidence="8 9">
    <name type="scientific">Bactrocera dorsalis</name>
    <name type="common">Oriental fruit fly</name>
    <name type="synonym">Dacus dorsalis</name>
    <dbReference type="NCBI Taxonomy" id="27457"/>
    <lineage>
        <taxon>Eukaryota</taxon>
        <taxon>Metazoa</taxon>
        <taxon>Ecdysozoa</taxon>
        <taxon>Arthropoda</taxon>
        <taxon>Hexapoda</taxon>
        <taxon>Insecta</taxon>
        <taxon>Pterygota</taxon>
        <taxon>Neoptera</taxon>
        <taxon>Endopterygota</taxon>
        <taxon>Diptera</taxon>
        <taxon>Brachycera</taxon>
        <taxon>Muscomorpha</taxon>
        <taxon>Tephritoidea</taxon>
        <taxon>Tephritidae</taxon>
        <taxon>Bactrocera</taxon>
        <taxon>Bactrocera</taxon>
    </lineage>
</organism>
<accession>A0A6I9URL3</accession>
<evidence type="ECO:0000256" key="1">
    <source>
        <dbReference type="ARBA" id="ARBA00004123"/>
    </source>
</evidence>
<dbReference type="SMART" id="SM00338">
    <property type="entry name" value="BRLZ"/>
    <property type="match status" value="1"/>
</dbReference>
<evidence type="ECO:0000313" key="9">
    <source>
        <dbReference type="RefSeq" id="XP_011200045.3"/>
    </source>
</evidence>
<dbReference type="OrthoDB" id="6022300at2759"/>
<evidence type="ECO:0000256" key="4">
    <source>
        <dbReference type="ARBA" id="ARBA00023163"/>
    </source>
</evidence>
<comment type="subcellular location">
    <subcellularLocation>
        <location evidence="1">Nucleus</location>
    </subcellularLocation>
</comment>
<dbReference type="InParanoid" id="A0A6I9URL3"/>
<gene>
    <name evidence="9" type="primary">LOC105223865</name>
</gene>
<evidence type="ECO:0000256" key="3">
    <source>
        <dbReference type="ARBA" id="ARBA00023125"/>
    </source>
</evidence>
<name>A0A6I9URL3_BACDO</name>
<dbReference type="RefSeq" id="XP_011200045.3">
    <property type="nucleotide sequence ID" value="XM_011201743.4"/>
</dbReference>
<dbReference type="SUPFAM" id="SSF57959">
    <property type="entry name" value="Leucine zipper domain"/>
    <property type="match status" value="1"/>
</dbReference>
<protein>
    <submittedName>
        <fullName evidence="9">Hepatic leukemia factor isoform X1</fullName>
    </submittedName>
</protein>
<dbReference type="KEGG" id="bdr:105223865"/>
<dbReference type="GeneID" id="105223865"/>
<keyword evidence="4" id="KW-0804">Transcription</keyword>
<dbReference type="InterPro" id="IPR004827">
    <property type="entry name" value="bZIP"/>
</dbReference>
<keyword evidence="2" id="KW-0805">Transcription regulation</keyword>
<dbReference type="GO" id="GO:0000978">
    <property type="term" value="F:RNA polymerase II cis-regulatory region sequence-specific DNA binding"/>
    <property type="evidence" value="ECO:0007669"/>
    <property type="project" value="TreeGrafter"/>
</dbReference>
<evidence type="ECO:0000256" key="2">
    <source>
        <dbReference type="ARBA" id="ARBA00023015"/>
    </source>
</evidence>